<dbReference type="Proteomes" id="UP000814140">
    <property type="component" value="Unassembled WGS sequence"/>
</dbReference>
<keyword evidence="2" id="KW-1185">Reference proteome</keyword>
<comment type="caution">
    <text evidence="1">The sequence shown here is derived from an EMBL/GenBank/DDBJ whole genome shotgun (WGS) entry which is preliminary data.</text>
</comment>
<reference evidence="1" key="2">
    <citation type="journal article" date="2022" name="New Phytol.">
        <title>Evolutionary transition to the ectomycorrhizal habit in the genomes of a hyperdiverse lineage of mushroom-forming fungi.</title>
        <authorList>
            <person name="Looney B."/>
            <person name="Miyauchi S."/>
            <person name="Morin E."/>
            <person name="Drula E."/>
            <person name="Courty P.E."/>
            <person name="Kohler A."/>
            <person name="Kuo A."/>
            <person name="LaButti K."/>
            <person name="Pangilinan J."/>
            <person name="Lipzen A."/>
            <person name="Riley R."/>
            <person name="Andreopoulos W."/>
            <person name="He G."/>
            <person name="Johnson J."/>
            <person name="Nolan M."/>
            <person name="Tritt A."/>
            <person name="Barry K.W."/>
            <person name="Grigoriev I.V."/>
            <person name="Nagy L.G."/>
            <person name="Hibbett D."/>
            <person name="Henrissat B."/>
            <person name="Matheny P.B."/>
            <person name="Labbe J."/>
            <person name="Martin F.M."/>
        </authorList>
    </citation>
    <scope>NUCLEOTIDE SEQUENCE</scope>
    <source>
        <strain evidence="1">HHB10654</strain>
    </source>
</reference>
<protein>
    <submittedName>
        <fullName evidence="1">Uncharacterized protein</fullName>
    </submittedName>
</protein>
<sequence length="150" mass="16710">MIMRSRIYNELSHSFREIARDYDFRIPLNTYAATVVQSKGLHDVIHADTVLLAQCNGSGVVLDEPGPDATHKHVKKCCQGNHRPTGPGKAILDPKRAHIVVGHMQKEIPGHEALEESEWRASRKERKVSCHAPATPSMSPPGAVPFLLYW</sequence>
<gene>
    <name evidence="1" type="ORF">BV25DRAFT_1671014</name>
</gene>
<dbReference type="EMBL" id="MU277275">
    <property type="protein sequence ID" value="KAI0055927.1"/>
    <property type="molecule type" value="Genomic_DNA"/>
</dbReference>
<organism evidence="1 2">
    <name type="scientific">Artomyces pyxidatus</name>
    <dbReference type="NCBI Taxonomy" id="48021"/>
    <lineage>
        <taxon>Eukaryota</taxon>
        <taxon>Fungi</taxon>
        <taxon>Dikarya</taxon>
        <taxon>Basidiomycota</taxon>
        <taxon>Agaricomycotina</taxon>
        <taxon>Agaricomycetes</taxon>
        <taxon>Russulales</taxon>
        <taxon>Auriscalpiaceae</taxon>
        <taxon>Artomyces</taxon>
    </lineage>
</organism>
<proteinExistence type="predicted"/>
<name>A0ACB8SI30_9AGAM</name>
<accession>A0ACB8SI30</accession>
<evidence type="ECO:0000313" key="2">
    <source>
        <dbReference type="Proteomes" id="UP000814140"/>
    </source>
</evidence>
<evidence type="ECO:0000313" key="1">
    <source>
        <dbReference type="EMBL" id="KAI0055927.1"/>
    </source>
</evidence>
<reference evidence="1" key="1">
    <citation type="submission" date="2021-03" db="EMBL/GenBank/DDBJ databases">
        <authorList>
            <consortium name="DOE Joint Genome Institute"/>
            <person name="Ahrendt S."/>
            <person name="Looney B.P."/>
            <person name="Miyauchi S."/>
            <person name="Morin E."/>
            <person name="Drula E."/>
            <person name="Courty P.E."/>
            <person name="Chicoki N."/>
            <person name="Fauchery L."/>
            <person name="Kohler A."/>
            <person name="Kuo A."/>
            <person name="Labutti K."/>
            <person name="Pangilinan J."/>
            <person name="Lipzen A."/>
            <person name="Riley R."/>
            <person name="Andreopoulos W."/>
            <person name="He G."/>
            <person name="Johnson J."/>
            <person name="Barry K.W."/>
            <person name="Grigoriev I.V."/>
            <person name="Nagy L."/>
            <person name="Hibbett D."/>
            <person name="Henrissat B."/>
            <person name="Matheny P.B."/>
            <person name="Labbe J."/>
            <person name="Martin F."/>
        </authorList>
    </citation>
    <scope>NUCLEOTIDE SEQUENCE</scope>
    <source>
        <strain evidence="1">HHB10654</strain>
    </source>
</reference>